<keyword evidence="2" id="KW-0175">Coiled coil</keyword>
<evidence type="ECO:0000259" key="3">
    <source>
        <dbReference type="PROSITE" id="PS50158"/>
    </source>
</evidence>
<dbReference type="InterPro" id="IPR036875">
    <property type="entry name" value="Znf_CCHC_sf"/>
</dbReference>
<comment type="caution">
    <text evidence="4">The sequence shown here is derived from an EMBL/GenBank/DDBJ whole genome shotgun (WGS) entry which is preliminary data.</text>
</comment>
<dbReference type="InterPro" id="IPR001878">
    <property type="entry name" value="Znf_CCHC"/>
</dbReference>
<keyword evidence="1" id="KW-0863">Zinc-finger</keyword>
<name>A0AAD9NDH1_RIDPI</name>
<dbReference type="GO" id="GO:0003676">
    <property type="term" value="F:nucleic acid binding"/>
    <property type="evidence" value="ECO:0007669"/>
    <property type="project" value="InterPro"/>
</dbReference>
<keyword evidence="1" id="KW-0862">Zinc</keyword>
<reference evidence="4" key="1">
    <citation type="journal article" date="2023" name="Mol. Biol. Evol.">
        <title>Third-Generation Sequencing Reveals the Adaptive Role of the Epigenome in Three Deep-Sea Polychaetes.</title>
        <authorList>
            <person name="Perez M."/>
            <person name="Aroh O."/>
            <person name="Sun Y."/>
            <person name="Lan Y."/>
            <person name="Juniper S.K."/>
            <person name="Young C.R."/>
            <person name="Angers B."/>
            <person name="Qian P.Y."/>
        </authorList>
    </citation>
    <scope>NUCLEOTIDE SEQUENCE</scope>
    <source>
        <strain evidence="4">R07B-5</strain>
    </source>
</reference>
<dbReference type="PROSITE" id="PS50158">
    <property type="entry name" value="ZF_CCHC"/>
    <property type="match status" value="1"/>
</dbReference>
<evidence type="ECO:0000256" key="2">
    <source>
        <dbReference type="SAM" id="Coils"/>
    </source>
</evidence>
<proteinExistence type="predicted"/>
<accession>A0AAD9NDH1</accession>
<evidence type="ECO:0000256" key="1">
    <source>
        <dbReference type="PROSITE-ProRule" id="PRU00047"/>
    </source>
</evidence>
<dbReference type="Pfam" id="PF00098">
    <property type="entry name" value="zf-CCHC"/>
    <property type="match status" value="1"/>
</dbReference>
<dbReference type="EMBL" id="JAODUO010001406">
    <property type="protein sequence ID" value="KAK2164573.1"/>
    <property type="molecule type" value="Genomic_DNA"/>
</dbReference>
<dbReference type="AlphaFoldDB" id="A0AAD9NDH1"/>
<feature type="domain" description="CCHC-type" evidence="3">
    <location>
        <begin position="135"/>
        <end position="150"/>
    </location>
</feature>
<keyword evidence="5" id="KW-1185">Reference proteome</keyword>
<dbReference type="Proteomes" id="UP001209878">
    <property type="component" value="Unassembled WGS sequence"/>
</dbReference>
<sequence>MEKAAATEAEGRALALLRDTALKYQFIEGVQEQSVRRELRRIAFHSAGKPFHHMRNEALCLLDDEQQCASEGQDSSPVNSRLLEIAQMQQQLQTQVMQLVSQQCQTAGQMQGHFIKECPKKRAPSKRCNCGGTSCFHCKQEGHFVRDCPQKKCVDVRSRGPEQSSAQVTHLATDQIDGALSKEVTERLGIAEGRIVELEGRLLEVQLRQQVVSLQVDQEQMRVQGEELHMVANENLGLAARLHKANVEISTLRFSVESARADAVVARSKNAQLINQLKGNQVECGVLVKQLGELEELTEQKSQFSEQVAELQCHMSTVGKKREATVCPREATRVDVELFQSEAERLKYERCELTVSRKHRHWLHGCVETTT</sequence>
<evidence type="ECO:0000313" key="5">
    <source>
        <dbReference type="Proteomes" id="UP001209878"/>
    </source>
</evidence>
<dbReference type="SMART" id="SM00343">
    <property type="entry name" value="ZnF_C2HC"/>
    <property type="match status" value="2"/>
</dbReference>
<evidence type="ECO:0000313" key="4">
    <source>
        <dbReference type="EMBL" id="KAK2164573.1"/>
    </source>
</evidence>
<dbReference type="Gene3D" id="4.10.60.10">
    <property type="entry name" value="Zinc finger, CCHC-type"/>
    <property type="match status" value="1"/>
</dbReference>
<dbReference type="SUPFAM" id="SSF57756">
    <property type="entry name" value="Retrovirus zinc finger-like domains"/>
    <property type="match status" value="1"/>
</dbReference>
<dbReference type="GO" id="GO:0008270">
    <property type="term" value="F:zinc ion binding"/>
    <property type="evidence" value="ECO:0007669"/>
    <property type="project" value="UniProtKB-KW"/>
</dbReference>
<gene>
    <name evidence="4" type="ORF">NP493_1406g01016</name>
</gene>
<keyword evidence="1" id="KW-0479">Metal-binding</keyword>
<protein>
    <recommendedName>
        <fullName evidence="3">CCHC-type domain-containing protein</fullName>
    </recommendedName>
</protein>
<feature type="coiled-coil region" evidence="2">
    <location>
        <begin position="287"/>
        <end position="314"/>
    </location>
</feature>
<organism evidence="4 5">
    <name type="scientific">Ridgeia piscesae</name>
    <name type="common">Tubeworm</name>
    <dbReference type="NCBI Taxonomy" id="27915"/>
    <lineage>
        <taxon>Eukaryota</taxon>
        <taxon>Metazoa</taxon>
        <taxon>Spiralia</taxon>
        <taxon>Lophotrochozoa</taxon>
        <taxon>Annelida</taxon>
        <taxon>Polychaeta</taxon>
        <taxon>Sedentaria</taxon>
        <taxon>Canalipalpata</taxon>
        <taxon>Sabellida</taxon>
        <taxon>Siboglinidae</taxon>
        <taxon>Ridgeia</taxon>
    </lineage>
</organism>